<dbReference type="Gene3D" id="3.40.50.2300">
    <property type="match status" value="2"/>
</dbReference>
<evidence type="ECO:0000256" key="2">
    <source>
        <dbReference type="ARBA" id="ARBA00023015"/>
    </source>
</evidence>
<evidence type="ECO:0000256" key="4">
    <source>
        <dbReference type="ARBA" id="ARBA00023163"/>
    </source>
</evidence>
<protein>
    <submittedName>
        <fullName evidence="6">Substrate-binding domain-containing protein</fullName>
    </submittedName>
</protein>
<gene>
    <name evidence="6" type="ORF">GEV37_15780</name>
</gene>
<reference evidence="6 7" key="1">
    <citation type="journal article" date="2021" name="Sci. Rep.">
        <title>Genome analysis of a halophilic bacterium Halomonas malpeensis YU-PRIM-29(T) reveals its exopolysaccharide and pigment producing capabilities.</title>
        <authorList>
            <person name="Athmika"/>
            <person name="Ghate S.D."/>
            <person name="Arun A.B."/>
            <person name="Rao S.S."/>
            <person name="Kumar S.T.A."/>
            <person name="Kandiyil M.K."/>
            <person name="Saptami K."/>
            <person name="Rekha P.D."/>
        </authorList>
    </citation>
    <scope>NUCLEOTIDE SEQUENCE [LARGE SCALE GENOMIC DNA]</scope>
    <source>
        <strain evidence="7">prim 29</strain>
    </source>
</reference>
<dbReference type="Gene3D" id="1.10.260.40">
    <property type="entry name" value="lambda repressor-like DNA-binding domains"/>
    <property type="match status" value="1"/>
</dbReference>
<keyword evidence="2" id="KW-0805">Transcription regulation</keyword>
<evidence type="ECO:0000313" key="6">
    <source>
        <dbReference type="EMBL" id="MCB8890572.1"/>
    </source>
</evidence>
<evidence type="ECO:0000313" key="7">
    <source>
        <dbReference type="Proteomes" id="UP001319882"/>
    </source>
</evidence>
<organism evidence="6 7">
    <name type="scientific">Vreelandella malpeensis</name>
    <dbReference type="NCBI Taxonomy" id="1172368"/>
    <lineage>
        <taxon>Bacteria</taxon>
        <taxon>Pseudomonadati</taxon>
        <taxon>Pseudomonadota</taxon>
        <taxon>Gammaproteobacteria</taxon>
        <taxon>Oceanospirillales</taxon>
        <taxon>Halomonadaceae</taxon>
        <taxon>Vreelandella</taxon>
    </lineage>
</organism>
<dbReference type="PANTHER" id="PTHR30146">
    <property type="entry name" value="LACI-RELATED TRANSCRIPTIONAL REPRESSOR"/>
    <property type="match status" value="1"/>
</dbReference>
<sequence length="349" mass="38391">MRLLSTARSCHVASDSAKRLTIYDLARFAETSPSTVSAVLNGSWKRRRISQKLADKILTLAQSEGYSANMQARALRRERSGIIGMILPLYDNRYFSSIAQHFEAQARKRGLFAIVACTNRDPAQEREAARMMLAYRVECLVSTGATDPDTISLMCEEAGVASLNLDLPGSKAPSIISDNRDGARRLTLAILDRLDANGAAHSDGVLFIGGRGEDHNTRERIEGFIKARTERGLATRDADILPCDYAADKAQVALEAYMRHRTRLPAAMFVNSTIALEGIVRWLQQSGHQLDEVTVGCFDWDPLAAALYPHLMMARQSVEVMIEQLFAMIDDPAQAPGTLVEVAPELIGI</sequence>
<comment type="caution">
    <text evidence="6">The sequence shown here is derived from an EMBL/GenBank/DDBJ whole genome shotgun (WGS) entry which is preliminary data.</text>
</comment>
<dbReference type="Proteomes" id="UP001319882">
    <property type="component" value="Unassembled WGS sequence"/>
</dbReference>
<dbReference type="SUPFAM" id="SSF47413">
    <property type="entry name" value="lambda repressor-like DNA-binding domains"/>
    <property type="match status" value="1"/>
</dbReference>
<dbReference type="PROSITE" id="PS50932">
    <property type="entry name" value="HTH_LACI_2"/>
    <property type="match status" value="1"/>
</dbReference>
<name>A0ABS8DW57_9GAMM</name>
<dbReference type="EMBL" id="WHVL01000008">
    <property type="protein sequence ID" value="MCB8890572.1"/>
    <property type="molecule type" value="Genomic_DNA"/>
</dbReference>
<dbReference type="SUPFAM" id="SSF53822">
    <property type="entry name" value="Periplasmic binding protein-like I"/>
    <property type="match status" value="1"/>
</dbReference>
<evidence type="ECO:0000256" key="3">
    <source>
        <dbReference type="ARBA" id="ARBA00023125"/>
    </source>
</evidence>
<keyword evidence="1" id="KW-0678">Repressor</keyword>
<keyword evidence="4" id="KW-0804">Transcription</keyword>
<keyword evidence="3" id="KW-0238">DNA-binding</keyword>
<evidence type="ECO:0000259" key="5">
    <source>
        <dbReference type="PROSITE" id="PS50932"/>
    </source>
</evidence>
<dbReference type="Pfam" id="PF00356">
    <property type="entry name" value="LacI"/>
    <property type="match status" value="1"/>
</dbReference>
<dbReference type="InterPro" id="IPR025997">
    <property type="entry name" value="SBP_2_dom"/>
</dbReference>
<dbReference type="InterPro" id="IPR010982">
    <property type="entry name" value="Lambda_DNA-bd_dom_sf"/>
</dbReference>
<dbReference type="CDD" id="cd01392">
    <property type="entry name" value="HTH_LacI"/>
    <property type="match status" value="1"/>
</dbReference>
<dbReference type="InterPro" id="IPR000843">
    <property type="entry name" value="HTH_LacI"/>
</dbReference>
<dbReference type="InterPro" id="IPR028082">
    <property type="entry name" value="Peripla_BP_I"/>
</dbReference>
<dbReference type="SMART" id="SM00354">
    <property type="entry name" value="HTH_LACI"/>
    <property type="match status" value="1"/>
</dbReference>
<dbReference type="Pfam" id="PF13407">
    <property type="entry name" value="Peripla_BP_4"/>
    <property type="match status" value="1"/>
</dbReference>
<keyword evidence="7" id="KW-1185">Reference proteome</keyword>
<proteinExistence type="predicted"/>
<evidence type="ECO:0000256" key="1">
    <source>
        <dbReference type="ARBA" id="ARBA00022491"/>
    </source>
</evidence>
<accession>A0ABS8DW57</accession>
<dbReference type="PANTHER" id="PTHR30146:SF148">
    <property type="entry name" value="HTH-TYPE TRANSCRIPTIONAL REPRESSOR PURR-RELATED"/>
    <property type="match status" value="1"/>
</dbReference>
<feature type="domain" description="HTH lacI-type" evidence="5">
    <location>
        <begin position="20"/>
        <end position="77"/>
    </location>
</feature>